<organism evidence="8 9">
    <name type="scientific">Symbiobacterium thermophilum</name>
    <dbReference type="NCBI Taxonomy" id="2734"/>
    <lineage>
        <taxon>Bacteria</taxon>
        <taxon>Bacillati</taxon>
        <taxon>Bacillota</taxon>
        <taxon>Clostridia</taxon>
        <taxon>Eubacteriales</taxon>
        <taxon>Symbiobacteriaceae</taxon>
        <taxon>Symbiobacterium</taxon>
    </lineage>
</organism>
<evidence type="ECO:0000313" key="9">
    <source>
        <dbReference type="Proteomes" id="UP000732377"/>
    </source>
</evidence>
<dbReference type="PROSITE" id="PS50249">
    <property type="entry name" value="MPN"/>
    <property type="match status" value="1"/>
</dbReference>
<evidence type="ECO:0000259" key="7">
    <source>
        <dbReference type="PROSITE" id="PS50249"/>
    </source>
</evidence>
<dbReference type="PANTHER" id="PTHR34858">
    <property type="entry name" value="CYSO-CYSTEINE PEPTIDASE"/>
    <property type="match status" value="1"/>
</dbReference>
<evidence type="ECO:0000256" key="6">
    <source>
        <dbReference type="SAM" id="MobiDB-lite"/>
    </source>
</evidence>
<dbReference type="PANTHER" id="PTHR34858:SF1">
    <property type="entry name" value="CYSO-CYSTEINE PEPTIDASE"/>
    <property type="match status" value="1"/>
</dbReference>
<evidence type="ECO:0000256" key="3">
    <source>
        <dbReference type="ARBA" id="ARBA00022801"/>
    </source>
</evidence>
<reference evidence="8" key="1">
    <citation type="submission" date="2017-11" db="EMBL/GenBank/DDBJ databases">
        <title>Three new genomes from thermophilic consortium.</title>
        <authorList>
            <person name="Quaggio R."/>
            <person name="Amgarten D."/>
            <person name="Setubal J.C."/>
        </authorList>
    </citation>
    <scope>NUCLEOTIDE SEQUENCE</scope>
    <source>
        <strain evidence="8">ZCTH01-B2</strain>
    </source>
</reference>
<accession>A0A953I907</accession>
<keyword evidence="5" id="KW-0482">Metalloprotease</keyword>
<dbReference type="InterPro" id="IPR000555">
    <property type="entry name" value="JAMM/MPN+_dom"/>
</dbReference>
<dbReference type="AlphaFoldDB" id="A0A953I907"/>
<keyword evidence="4" id="KW-0862">Zinc</keyword>
<proteinExistence type="predicted"/>
<keyword evidence="1" id="KW-0645">Protease</keyword>
<protein>
    <recommendedName>
        <fullName evidence="7">MPN domain-containing protein</fullName>
    </recommendedName>
</protein>
<dbReference type="CDD" id="cd08070">
    <property type="entry name" value="MPN_like"/>
    <property type="match status" value="1"/>
</dbReference>
<name>A0A953I907_SYMTR</name>
<evidence type="ECO:0000256" key="5">
    <source>
        <dbReference type="ARBA" id="ARBA00023049"/>
    </source>
</evidence>
<dbReference type="GO" id="GO:0008270">
    <property type="term" value="F:zinc ion binding"/>
    <property type="evidence" value="ECO:0007669"/>
    <property type="project" value="TreeGrafter"/>
</dbReference>
<evidence type="ECO:0000256" key="1">
    <source>
        <dbReference type="ARBA" id="ARBA00022670"/>
    </source>
</evidence>
<comment type="caution">
    <text evidence="8">The sequence shown here is derived from an EMBL/GenBank/DDBJ whole genome shotgun (WGS) entry which is preliminary data.</text>
</comment>
<dbReference type="InterPro" id="IPR037518">
    <property type="entry name" value="MPN"/>
</dbReference>
<dbReference type="GO" id="GO:0008235">
    <property type="term" value="F:metalloexopeptidase activity"/>
    <property type="evidence" value="ECO:0007669"/>
    <property type="project" value="TreeGrafter"/>
</dbReference>
<dbReference type="EMBL" id="PIUK01000043">
    <property type="protein sequence ID" value="MBY6275831.1"/>
    <property type="molecule type" value="Genomic_DNA"/>
</dbReference>
<feature type="region of interest" description="Disordered" evidence="6">
    <location>
        <begin position="1"/>
        <end position="28"/>
    </location>
</feature>
<evidence type="ECO:0000256" key="2">
    <source>
        <dbReference type="ARBA" id="ARBA00022723"/>
    </source>
</evidence>
<evidence type="ECO:0000313" key="8">
    <source>
        <dbReference type="EMBL" id="MBY6275831.1"/>
    </source>
</evidence>
<keyword evidence="2" id="KW-0479">Metal-binding</keyword>
<dbReference type="GO" id="GO:0006508">
    <property type="term" value="P:proteolysis"/>
    <property type="evidence" value="ECO:0007669"/>
    <property type="project" value="UniProtKB-KW"/>
</dbReference>
<evidence type="ECO:0000256" key="4">
    <source>
        <dbReference type="ARBA" id="ARBA00022833"/>
    </source>
</evidence>
<keyword evidence="3" id="KW-0378">Hydrolase</keyword>
<dbReference type="SMART" id="SM00232">
    <property type="entry name" value="JAB_MPN"/>
    <property type="match status" value="1"/>
</dbReference>
<dbReference type="Proteomes" id="UP000732377">
    <property type="component" value="Unassembled WGS sequence"/>
</dbReference>
<dbReference type="InterPro" id="IPR028090">
    <property type="entry name" value="JAB_dom_prok"/>
</dbReference>
<feature type="domain" description="MPN" evidence="7">
    <location>
        <begin position="35"/>
        <end position="155"/>
    </location>
</feature>
<dbReference type="Gene3D" id="3.40.140.10">
    <property type="entry name" value="Cytidine Deaminase, domain 2"/>
    <property type="match status" value="1"/>
</dbReference>
<dbReference type="InterPro" id="IPR051929">
    <property type="entry name" value="VirAsm_ModProt"/>
</dbReference>
<gene>
    <name evidence="8" type="ORF">CWE10_06340</name>
</gene>
<sequence length="179" mass="19333">MASGTTCGAPCSPRAAEPVRPYGRGGPDVSAQRRLVIGRRLLQQVLEHCLEEKPLEACGILAGKQGVVTSAFATDNARRSTVLYEVDPEQQGEALRRIAERGEELLGIYHSHPKAPAVPSQSDIAQAVHYPDAIRLIVSLDGPTEVGAFRIADGRVEEVPLQVLERLGGDFCDLRGWRG</sequence>
<dbReference type="Pfam" id="PF14464">
    <property type="entry name" value="Prok-JAB"/>
    <property type="match status" value="1"/>
</dbReference>
<dbReference type="SUPFAM" id="SSF102712">
    <property type="entry name" value="JAB1/MPN domain"/>
    <property type="match status" value="1"/>
</dbReference>